<sequence length="268" mass="28408">MKLKKKQIIAAMALLCVVPLSSFGSVFVDFNNTNDLAAYFNNNDAVTSPNDPDGGLSDSGSVDYNNSGQVFAYNQSSYDLSQGALTVSMYLQIQGNGLGTTENFWLGFTNDNTDDYVNAAGGTRGASEFYLYVQEADAADQYTLNLKEENQRPASSSAATLVDGNWYFLTLTATYVDDTHIDLSAGMYNSAADGTVGSAVYTISALNNANAGASDTTLYGFFGGVTMQNNGSSAGDNFSITQIPEPATLGLIGFAGMGIVFARRFLSM</sequence>
<feature type="chain" id="PRO_5025350117" description="Ice-binding protein C-terminal domain-containing protein" evidence="1">
    <location>
        <begin position="25"/>
        <end position="268"/>
    </location>
</feature>
<keyword evidence="4" id="KW-1185">Reference proteome</keyword>
<reference evidence="3 4" key="1">
    <citation type="submission" date="2019-04" db="EMBL/GenBank/DDBJ databases">
        <authorList>
            <person name="Van Vliet M D."/>
        </authorList>
    </citation>
    <scope>NUCLEOTIDE SEQUENCE [LARGE SCALE GENOMIC DNA]</scope>
    <source>
        <strain evidence="3 4">F21</strain>
    </source>
</reference>
<evidence type="ECO:0000259" key="2">
    <source>
        <dbReference type="Pfam" id="PF07589"/>
    </source>
</evidence>
<dbReference type="Proteomes" id="UP000346198">
    <property type="component" value="Unassembled WGS sequence"/>
</dbReference>
<gene>
    <name evidence="3" type="ORF">SCARR_00668</name>
</gene>
<proteinExistence type="predicted"/>
<evidence type="ECO:0000313" key="3">
    <source>
        <dbReference type="EMBL" id="VGO18615.1"/>
    </source>
</evidence>
<name>A0A6C2UEN1_9BACT</name>
<evidence type="ECO:0000256" key="1">
    <source>
        <dbReference type="SAM" id="SignalP"/>
    </source>
</evidence>
<dbReference type="RefSeq" id="WP_136060082.1">
    <property type="nucleotide sequence ID" value="NZ_CAAHFH010000001.1"/>
</dbReference>
<organism evidence="3 4">
    <name type="scientific">Pontiella sulfatireligans</name>
    <dbReference type="NCBI Taxonomy" id="2750658"/>
    <lineage>
        <taxon>Bacteria</taxon>
        <taxon>Pseudomonadati</taxon>
        <taxon>Kiritimatiellota</taxon>
        <taxon>Kiritimatiellia</taxon>
        <taxon>Kiritimatiellales</taxon>
        <taxon>Pontiellaceae</taxon>
        <taxon>Pontiella</taxon>
    </lineage>
</organism>
<feature type="domain" description="Ice-binding protein C-terminal" evidence="2">
    <location>
        <begin position="242"/>
        <end position="264"/>
    </location>
</feature>
<accession>A0A6C2UEN1</accession>
<protein>
    <recommendedName>
        <fullName evidence="2">Ice-binding protein C-terminal domain-containing protein</fullName>
    </recommendedName>
</protein>
<dbReference type="EMBL" id="CAAHFH010000001">
    <property type="protein sequence ID" value="VGO18615.1"/>
    <property type="molecule type" value="Genomic_DNA"/>
</dbReference>
<keyword evidence="1" id="KW-0732">Signal</keyword>
<feature type="signal peptide" evidence="1">
    <location>
        <begin position="1"/>
        <end position="24"/>
    </location>
</feature>
<dbReference type="AlphaFoldDB" id="A0A6C2UEN1"/>
<dbReference type="InterPro" id="IPR013424">
    <property type="entry name" value="Ice-binding_C"/>
</dbReference>
<dbReference type="Pfam" id="PF07589">
    <property type="entry name" value="PEP-CTERM"/>
    <property type="match status" value="1"/>
</dbReference>
<evidence type="ECO:0000313" key="4">
    <source>
        <dbReference type="Proteomes" id="UP000346198"/>
    </source>
</evidence>
<dbReference type="NCBIfam" id="TIGR02595">
    <property type="entry name" value="PEP_CTERM"/>
    <property type="match status" value="1"/>
</dbReference>